<dbReference type="InterPro" id="IPR002935">
    <property type="entry name" value="SAM_O-MeTrfase"/>
</dbReference>
<dbReference type="Proteomes" id="UP000035909">
    <property type="component" value="Unassembled WGS sequence"/>
</dbReference>
<dbReference type="GO" id="GO:0008171">
    <property type="term" value="F:O-methyltransferase activity"/>
    <property type="evidence" value="ECO:0007669"/>
    <property type="project" value="InterPro"/>
</dbReference>
<reference evidence="4 5" key="1">
    <citation type="submission" date="2015-05" db="EMBL/GenBank/DDBJ databases">
        <title>Photobacterium galathea sp. nov.</title>
        <authorList>
            <person name="Machado H."/>
            <person name="Gram L."/>
        </authorList>
    </citation>
    <scope>NUCLEOTIDE SEQUENCE [LARGE SCALE GENOMIC DNA]</scope>
    <source>
        <strain evidence="4 5">DSM 22954</strain>
    </source>
</reference>
<comment type="caution">
    <text evidence="4">The sequence shown here is derived from an EMBL/GenBank/DDBJ whole genome shotgun (WGS) entry which is preliminary data.</text>
</comment>
<sequence length="192" mass="21363">MARDLQSLLTDIERKGLENDAAETERARKYLNITKDTGELLQVLVKTSGARRVLEIGTSNGYSTLWLANALGPSGMVTTLEHNPHKIEEAQHYFLQAGLAERIDIMQGDATALLTILTTPFDFIFLDADRSAYMTMLPDLTRLLASGGLLVCDNAISHQQELQPFMNYFIQETGFDTALVPVGKGEFLIYKH</sequence>
<evidence type="ECO:0000313" key="5">
    <source>
        <dbReference type="Proteomes" id="UP000035909"/>
    </source>
</evidence>
<dbReference type="Gene3D" id="3.40.50.150">
    <property type="entry name" value="Vaccinia Virus protein VP39"/>
    <property type="match status" value="1"/>
</dbReference>
<accession>A0A0J1JRS4</accession>
<protein>
    <submittedName>
        <fullName evidence="4">Methyltransferase</fullName>
    </submittedName>
</protein>
<keyword evidence="5" id="KW-1185">Reference proteome</keyword>
<dbReference type="STRING" id="320778.ABT57_22770"/>
<dbReference type="PROSITE" id="PS51682">
    <property type="entry name" value="SAM_OMT_I"/>
    <property type="match status" value="1"/>
</dbReference>
<organism evidence="4 5">
    <name type="scientific">Photobacterium ganghwense</name>
    <dbReference type="NCBI Taxonomy" id="320778"/>
    <lineage>
        <taxon>Bacteria</taxon>
        <taxon>Pseudomonadati</taxon>
        <taxon>Pseudomonadota</taxon>
        <taxon>Gammaproteobacteria</taxon>
        <taxon>Vibrionales</taxon>
        <taxon>Vibrionaceae</taxon>
        <taxon>Photobacterium</taxon>
    </lineage>
</organism>
<keyword evidence="1 4" id="KW-0489">Methyltransferase</keyword>
<proteinExistence type="predicted"/>
<dbReference type="CDD" id="cd02440">
    <property type="entry name" value="AdoMet_MTases"/>
    <property type="match status" value="1"/>
</dbReference>
<evidence type="ECO:0000256" key="2">
    <source>
        <dbReference type="ARBA" id="ARBA00022679"/>
    </source>
</evidence>
<dbReference type="Pfam" id="PF01596">
    <property type="entry name" value="Methyltransf_3"/>
    <property type="match status" value="1"/>
</dbReference>
<keyword evidence="2 4" id="KW-0808">Transferase</keyword>
<keyword evidence="3" id="KW-0949">S-adenosyl-L-methionine</keyword>
<name>A0A0J1JRS4_9GAMM</name>
<evidence type="ECO:0000256" key="3">
    <source>
        <dbReference type="ARBA" id="ARBA00022691"/>
    </source>
</evidence>
<dbReference type="SUPFAM" id="SSF53335">
    <property type="entry name" value="S-adenosyl-L-methionine-dependent methyltransferases"/>
    <property type="match status" value="1"/>
</dbReference>
<dbReference type="EMBL" id="LDOU01000030">
    <property type="protein sequence ID" value="KLV04957.1"/>
    <property type="molecule type" value="Genomic_DNA"/>
</dbReference>
<dbReference type="PANTHER" id="PTHR43167:SF1">
    <property type="entry name" value="PUTATIVE (AFU_ORTHOLOGUE AFUA_6G01830)-RELATED"/>
    <property type="match status" value="1"/>
</dbReference>
<evidence type="ECO:0000256" key="1">
    <source>
        <dbReference type="ARBA" id="ARBA00022603"/>
    </source>
</evidence>
<dbReference type="PATRIC" id="fig|320778.3.peg.4875"/>
<dbReference type="GO" id="GO:0032259">
    <property type="term" value="P:methylation"/>
    <property type="evidence" value="ECO:0007669"/>
    <property type="project" value="UniProtKB-KW"/>
</dbReference>
<gene>
    <name evidence="4" type="ORF">ABT57_22770</name>
</gene>
<dbReference type="RefSeq" id="WP_047887556.1">
    <property type="nucleotide sequence ID" value="NZ_CP071325.1"/>
</dbReference>
<dbReference type="AlphaFoldDB" id="A0A0J1JRS4"/>
<evidence type="ECO:0000313" key="4">
    <source>
        <dbReference type="EMBL" id="KLV04957.1"/>
    </source>
</evidence>
<dbReference type="PANTHER" id="PTHR43167">
    <property type="entry name" value="PUTATIVE (AFU_ORTHOLOGUE AFUA_6G01830)-RELATED"/>
    <property type="match status" value="1"/>
</dbReference>
<dbReference type="InterPro" id="IPR029063">
    <property type="entry name" value="SAM-dependent_MTases_sf"/>
</dbReference>